<feature type="region of interest" description="Disordered" evidence="1">
    <location>
        <begin position="1"/>
        <end position="56"/>
    </location>
</feature>
<evidence type="ECO:0000313" key="3">
    <source>
        <dbReference type="Proteomes" id="UP000317093"/>
    </source>
</evidence>
<name>A0A518B0C6_9BACT</name>
<gene>
    <name evidence="2" type="ORF">Pan216_12590</name>
</gene>
<dbReference type="AlphaFoldDB" id="A0A518B0C6"/>
<evidence type="ECO:0000313" key="2">
    <source>
        <dbReference type="EMBL" id="QDU60420.1"/>
    </source>
</evidence>
<dbReference type="EMBL" id="CP036279">
    <property type="protein sequence ID" value="QDU60420.1"/>
    <property type="molecule type" value="Genomic_DNA"/>
</dbReference>
<organism evidence="2 3">
    <name type="scientific">Kolteria novifilia</name>
    <dbReference type="NCBI Taxonomy" id="2527975"/>
    <lineage>
        <taxon>Bacteria</taxon>
        <taxon>Pseudomonadati</taxon>
        <taxon>Planctomycetota</taxon>
        <taxon>Planctomycetia</taxon>
        <taxon>Kolteriales</taxon>
        <taxon>Kolteriaceae</taxon>
        <taxon>Kolteria</taxon>
    </lineage>
</organism>
<accession>A0A518B0C6</accession>
<protein>
    <submittedName>
        <fullName evidence="2">Uncharacterized protein</fullName>
    </submittedName>
</protein>
<proteinExistence type="predicted"/>
<keyword evidence="3" id="KW-1185">Reference proteome</keyword>
<dbReference type="KEGG" id="knv:Pan216_12590"/>
<feature type="compositionally biased region" description="Acidic residues" evidence="1">
    <location>
        <begin position="1"/>
        <end position="14"/>
    </location>
</feature>
<dbReference type="Proteomes" id="UP000317093">
    <property type="component" value="Chromosome"/>
</dbReference>
<sequence length="56" mass="6310">MPPEFPSDETETSDGDNLTMDGEKFATERCPNFVSDFRESAEELNADASQRRPANR</sequence>
<reference evidence="2 3" key="1">
    <citation type="submission" date="2019-02" db="EMBL/GenBank/DDBJ databases">
        <title>Deep-cultivation of Planctomycetes and their phenomic and genomic characterization uncovers novel biology.</title>
        <authorList>
            <person name="Wiegand S."/>
            <person name="Jogler M."/>
            <person name="Boedeker C."/>
            <person name="Pinto D."/>
            <person name="Vollmers J."/>
            <person name="Rivas-Marin E."/>
            <person name="Kohn T."/>
            <person name="Peeters S.H."/>
            <person name="Heuer A."/>
            <person name="Rast P."/>
            <person name="Oberbeckmann S."/>
            <person name="Bunk B."/>
            <person name="Jeske O."/>
            <person name="Meyerdierks A."/>
            <person name="Storesund J.E."/>
            <person name="Kallscheuer N."/>
            <person name="Luecker S."/>
            <person name="Lage O.M."/>
            <person name="Pohl T."/>
            <person name="Merkel B.J."/>
            <person name="Hornburger P."/>
            <person name="Mueller R.-W."/>
            <person name="Bruemmer F."/>
            <person name="Labrenz M."/>
            <person name="Spormann A.M."/>
            <person name="Op den Camp H."/>
            <person name="Overmann J."/>
            <person name="Amann R."/>
            <person name="Jetten M.S.M."/>
            <person name="Mascher T."/>
            <person name="Medema M.H."/>
            <person name="Devos D.P."/>
            <person name="Kaster A.-K."/>
            <person name="Ovreas L."/>
            <person name="Rohde M."/>
            <person name="Galperin M.Y."/>
            <person name="Jogler C."/>
        </authorList>
    </citation>
    <scope>NUCLEOTIDE SEQUENCE [LARGE SCALE GENOMIC DNA]</scope>
    <source>
        <strain evidence="2 3">Pan216</strain>
    </source>
</reference>
<evidence type="ECO:0000256" key="1">
    <source>
        <dbReference type="SAM" id="MobiDB-lite"/>
    </source>
</evidence>